<gene>
    <name evidence="1" type="ORF">IMSHALPRED_002901</name>
</gene>
<dbReference type="AlphaFoldDB" id="A0A8H3PIR8"/>
<accession>A0A8H3PIR8</accession>
<reference evidence="1" key="1">
    <citation type="submission" date="2021-03" db="EMBL/GenBank/DDBJ databases">
        <authorList>
            <person name="Tagirdzhanova G."/>
        </authorList>
    </citation>
    <scope>NUCLEOTIDE SEQUENCE</scope>
</reference>
<organism evidence="1 2">
    <name type="scientific">Imshaugia aleurites</name>
    <dbReference type="NCBI Taxonomy" id="172621"/>
    <lineage>
        <taxon>Eukaryota</taxon>
        <taxon>Fungi</taxon>
        <taxon>Dikarya</taxon>
        <taxon>Ascomycota</taxon>
        <taxon>Pezizomycotina</taxon>
        <taxon>Lecanoromycetes</taxon>
        <taxon>OSLEUM clade</taxon>
        <taxon>Lecanoromycetidae</taxon>
        <taxon>Lecanorales</taxon>
        <taxon>Lecanorineae</taxon>
        <taxon>Parmeliaceae</taxon>
        <taxon>Imshaugia</taxon>
    </lineage>
</organism>
<keyword evidence="2" id="KW-1185">Reference proteome</keyword>
<sequence>MNHSPTLEYTPSPTLGYEQCLDEALADSRFLQVLAGNLLGSLQRKQYELQQTSLYEDDPVSAATTLQSIEDLIISLQGIRRDIEANIESFYNTPAKTFLQSNIEQLTAIYQLWYILPKLRPFIPDVASDSPRSEEQCNMTYRTSPAAEIQAWRETKKTVSASGCFDREPRSLSVVPPSRMLDRDVKEIQEGRAMHEGGFGIFYQP</sequence>
<name>A0A8H3PIR8_9LECA</name>
<dbReference type="EMBL" id="CAJPDT010000157">
    <property type="protein sequence ID" value="CAF9941793.1"/>
    <property type="molecule type" value="Genomic_DNA"/>
</dbReference>
<comment type="caution">
    <text evidence="1">The sequence shown here is derived from an EMBL/GenBank/DDBJ whole genome shotgun (WGS) entry which is preliminary data.</text>
</comment>
<proteinExistence type="predicted"/>
<evidence type="ECO:0000313" key="2">
    <source>
        <dbReference type="Proteomes" id="UP000664534"/>
    </source>
</evidence>
<protein>
    <submittedName>
        <fullName evidence="1">Uncharacterized protein</fullName>
    </submittedName>
</protein>
<dbReference type="OrthoDB" id="5297947at2759"/>
<evidence type="ECO:0000313" key="1">
    <source>
        <dbReference type="EMBL" id="CAF9941793.1"/>
    </source>
</evidence>
<dbReference type="Proteomes" id="UP000664534">
    <property type="component" value="Unassembled WGS sequence"/>
</dbReference>